<dbReference type="STRING" id="9305.ENSSHAP00000018554"/>
<evidence type="ECO:0000256" key="15">
    <source>
        <dbReference type="ARBA" id="ARBA00071101"/>
    </source>
</evidence>
<dbReference type="PROSITE" id="PS51407">
    <property type="entry name" value="LAMP_3"/>
    <property type="match status" value="1"/>
</dbReference>
<feature type="compositionally biased region" description="Low complexity" evidence="17">
    <location>
        <begin position="47"/>
        <end position="72"/>
    </location>
</feature>
<comment type="caution">
    <text evidence="16">Lacks conserved residue(s) required for the propagation of feature annotation.</text>
</comment>
<feature type="disulfide bond" evidence="16">
    <location>
        <begin position="244"/>
        <end position="281"/>
    </location>
</feature>
<evidence type="ECO:0000256" key="14">
    <source>
        <dbReference type="ARBA" id="ARBA00056711"/>
    </source>
</evidence>
<evidence type="ECO:0000256" key="11">
    <source>
        <dbReference type="ARBA" id="ARBA00023157"/>
    </source>
</evidence>
<evidence type="ECO:0000256" key="7">
    <source>
        <dbReference type="ARBA" id="ARBA00022737"/>
    </source>
</evidence>
<dbReference type="Gene3D" id="2.40.160.110">
    <property type="match status" value="1"/>
</dbReference>
<keyword evidence="9 18" id="KW-1133">Transmembrane helix</keyword>
<dbReference type="eggNOG" id="KOG4818">
    <property type="taxonomic scope" value="Eukaryota"/>
</dbReference>
<feature type="chain" id="PRO_5003459098" description="Macrosialin" evidence="19">
    <location>
        <begin position="23"/>
        <end position="321"/>
    </location>
</feature>
<dbReference type="GeneID" id="100923517"/>
<dbReference type="PANTHER" id="PTHR11506:SF2">
    <property type="entry name" value="MACROSIALIN"/>
    <property type="match status" value="1"/>
</dbReference>
<reference evidence="21 22" key="1">
    <citation type="journal article" date="2011" name="Proc. Natl. Acad. Sci. U.S.A.">
        <title>Genetic diversity and population structure of the endangered marsupial Sarcophilus harrisii (Tasmanian devil).</title>
        <authorList>
            <person name="Miller W."/>
            <person name="Hayes V.M."/>
            <person name="Ratan A."/>
            <person name="Petersen D.C."/>
            <person name="Wittekindt N.E."/>
            <person name="Miller J."/>
            <person name="Walenz B."/>
            <person name="Knight J."/>
            <person name="Qi J."/>
            <person name="Zhao F."/>
            <person name="Wang Q."/>
            <person name="Bedoya-Reina O.C."/>
            <person name="Katiyar N."/>
            <person name="Tomsho L.P."/>
            <person name="Kasson L.M."/>
            <person name="Hardie R.A."/>
            <person name="Woodbridge P."/>
            <person name="Tindall E.A."/>
            <person name="Bertelsen M.F."/>
            <person name="Dixon D."/>
            <person name="Pyecroft S."/>
            <person name="Helgen K.M."/>
            <person name="Lesk A.M."/>
            <person name="Pringle T.H."/>
            <person name="Patterson N."/>
            <person name="Zhang Y."/>
            <person name="Kreiss A."/>
            <person name="Woods G.M."/>
            <person name="Jones M.E."/>
            <person name="Schuster S.C."/>
        </authorList>
    </citation>
    <scope>NUCLEOTIDE SEQUENCE [LARGE SCALE GENOMIC DNA]</scope>
</reference>
<dbReference type="Pfam" id="PF01299">
    <property type="entry name" value="Lamp2-like_luminal"/>
    <property type="match status" value="1"/>
</dbReference>
<gene>
    <name evidence="21" type="primary">CD68</name>
</gene>
<evidence type="ECO:0000256" key="8">
    <source>
        <dbReference type="ARBA" id="ARBA00022753"/>
    </source>
</evidence>
<feature type="domain" description="Lysosome-associated membrane glycoprotein 2-like luminal" evidence="20">
    <location>
        <begin position="123"/>
        <end position="269"/>
    </location>
</feature>
<evidence type="ECO:0000256" key="17">
    <source>
        <dbReference type="SAM" id="MobiDB-lite"/>
    </source>
</evidence>
<dbReference type="RefSeq" id="XP_003768813.1">
    <property type="nucleotide sequence ID" value="XM_003768765.4"/>
</dbReference>
<dbReference type="KEGG" id="shr:100923517"/>
<dbReference type="GO" id="GO:0005886">
    <property type="term" value="C:plasma membrane"/>
    <property type="evidence" value="ECO:0007669"/>
    <property type="project" value="UniProtKB-SubCell"/>
</dbReference>
<dbReference type="InParanoid" id="G3WSZ9"/>
<feature type="compositionally biased region" description="Polar residues" evidence="17">
    <location>
        <begin position="73"/>
        <end position="99"/>
    </location>
</feature>
<keyword evidence="22" id="KW-1185">Reference proteome</keyword>
<keyword evidence="7" id="KW-0677">Repeat</keyword>
<protein>
    <recommendedName>
        <fullName evidence="15">Macrosialin</fullName>
    </recommendedName>
</protein>
<keyword evidence="5 16" id="KW-0812">Transmembrane</keyword>
<evidence type="ECO:0000256" key="18">
    <source>
        <dbReference type="SAM" id="Phobius"/>
    </source>
</evidence>
<feature type="signal peptide" evidence="19">
    <location>
        <begin position="1"/>
        <end position="22"/>
    </location>
</feature>
<keyword evidence="12" id="KW-0325">Glycoprotein</keyword>
<dbReference type="Proteomes" id="UP000007648">
    <property type="component" value="Unassembled WGS sequence"/>
</dbReference>
<dbReference type="PRINTS" id="PR00336">
    <property type="entry name" value="LYSASSOCTDMP"/>
</dbReference>
<evidence type="ECO:0000256" key="19">
    <source>
        <dbReference type="SAM" id="SignalP"/>
    </source>
</evidence>
<organism evidence="21 22">
    <name type="scientific">Sarcophilus harrisii</name>
    <name type="common">Tasmanian devil</name>
    <name type="synonym">Sarcophilus laniarius</name>
    <dbReference type="NCBI Taxonomy" id="9305"/>
    <lineage>
        <taxon>Eukaryota</taxon>
        <taxon>Metazoa</taxon>
        <taxon>Chordata</taxon>
        <taxon>Craniata</taxon>
        <taxon>Vertebrata</taxon>
        <taxon>Euteleostomi</taxon>
        <taxon>Mammalia</taxon>
        <taxon>Metatheria</taxon>
        <taxon>Dasyuromorphia</taxon>
        <taxon>Dasyuridae</taxon>
        <taxon>Sarcophilus</taxon>
    </lineage>
</organism>
<dbReference type="OrthoDB" id="9428839at2759"/>
<evidence type="ECO:0000313" key="21">
    <source>
        <dbReference type="Ensembl" id="ENSSHAP00000018554.1"/>
    </source>
</evidence>
<dbReference type="InterPro" id="IPR048528">
    <property type="entry name" value="Lamp2-like_luminal"/>
</dbReference>
<evidence type="ECO:0000313" key="22">
    <source>
        <dbReference type="Proteomes" id="UP000007648"/>
    </source>
</evidence>
<dbReference type="PANTHER" id="PTHR11506">
    <property type="entry name" value="LYSOSOME-ASSOCIATED MEMBRANE GLYCOPROTEIN"/>
    <property type="match status" value="1"/>
</dbReference>
<evidence type="ECO:0000256" key="13">
    <source>
        <dbReference type="ARBA" id="ARBA00023228"/>
    </source>
</evidence>
<keyword evidence="13 16" id="KW-0458">Lysosome</keyword>
<reference evidence="21" key="2">
    <citation type="submission" date="2025-08" db="UniProtKB">
        <authorList>
            <consortium name="Ensembl"/>
        </authorList>
    </citation>
    <scope>IDENTIFICATION</scope>
</reference>
<feature type="transmembrane region" description="Helical" evidence="18">
    <location>
        <begin position="287"/>
        <end position="310"/>
    </location>
</feature>
<proteinExistence type="inferred from homology"/>
<evidence type="ECO:0000256" key="6">
    <source>
        <dbReference type="ARBA" id="ARBA00022729"/>
    </source>
</evidence>
<feature type="compositionally biased region" description="Low complexity" evidence="17">
    <location>
        <begin position="100"/>
        <end position="110"/>
    </location>
</feature>
<keyword evidence="11 16" id="KW-1015">Disulfide bond</keyword>
<dbReference type="AlphaFoldDB" id="G3WSZ9"/>
<reference evidence="21" key="3">
    <citation type="submission" date="2025-09" db="UniProtKB">
        <authorList>
            <consortium name="Ensembl"/>
        </authorList>
    </citation>
    <scope>IDENTIFICATION</scope>
</reference>
<dbReference type="FunCoup" id="G3WSZ9">
    <property type="interactions" value="245"/>
</dbReference>
<dbReference type="Ensembl" id="ENSSHAT00000018708.2">
    <property type="protein sequence ID" value="ENSSHAP00000018554.1"/>
    <property type="gene ID" value="ENSSHAG00000015749.2"/>
</dbReference>
<sequence>MRLSVLLSSILLGLLADQGAVGECPHKKAVTLVPSFTVTTIVTEKSTTRPATTSHGRTTTTDRITTIATTPDSNRTATSPPATSEGTAITRVTTSPRNASTISPSQSVPVSPFPKPTSGPSGTVGDYFGANGSQLCVRLRAQIQMRVLYQSHDGEKLWGIFILNPNRTVAQGGCEGNRSSLNLSFPEGKLIFGFKQDSIMKSVYLSYLATEFNVSFPSAIRWTFSAENSSLQDLQAPLGYSFCCRNRSIALSPEIHLDLLALQLQAAQLLPNGAFGLAFSCSAEFNILVPLVVGLVLLTLLILVLSAFCVSRRRPPAYQPL</sequence>
<keyword evidence="4" id="KW-1003">Cell membrane</keyword>
<evidence type="ECO:0000256" key="5">
    <source>
        <dbReference type="ARBA" id="ARBA00022692"/>
    </source>
</evidence>
<comment type="similarity">
    <text evidence="16">Belongs to the LAMP family.</text>
</comment>
<dbReference type="GO" id="GO:0005765">
    <property type="term" value="C:lysosomal membrane"/>
    <property type="evidence" value="ECO:0007669"/>
    <property type="project" value="UniProtKB-SubCell"/>
</dbReference>
<comment type="subcellular location">
    <subcellularLocation>
        <location evidence="1">Cell membrane</location>
        <topology evidence="1">Single-pass type I membrane protein</topology>
    </subcellularLocation>
    <subcellularLocation>
        <location evidence="3">Endosome membrane</location>
        <topology evidence="3">Single-pass type I membrane protein</topology>
    </subcellularLocation>
    <subcellularLocation>
        <location evidence="2 16">Lysosome membrane</location>
        <topology evidence="2 16">Single-pass type I membrane protein</topology>
    </subcellularLocation>
</comment>
<evidence type="ECO:0000256" key="12">
    <source>
        <dbReference type="ARBA" id="ARBA00023180"/>
    </source>
</evidence>
<dbReference type="GO" id="GO:0072594">
    <property type="term" value="P:establishment of protein localization to organelle"/>
    <property type="evidence" value="ECO:0007669"/>
    <property type="project" value="TreeGrafter"/>
</dbReference>
<dbReference type="OMA" id="TTKHPNT"/>
<accession>G3WSZ9</accession>
<evidence type="ECO:0000256" key="10">
    <source>
        <dbReference type="ARBA" id="ARBA00023136"/>
    </source>
</evidence>
<keyword evidence="6 19" id="KW-0732">Signal</keyword>
<feature type="disulfide bond" evidence="16">
    <location>
        <begin position="136"/>
        <end position="174"/>
    </location>
</feature>
<name>G3WSZ9_SARHA</name>
<dbReference type="FunFam" id="2.40.160.110:FF:000007">
    <property type="entry name" value="CD68 molecule"/>
    <property type="match status" value="1"/>
</dbReference>
<dbReference type="GeneTree" id="ENSGT00950000182899"/>
<evidence type="ECO:0000256" key="9">
    <source>
        <dbReference type="ARBA" id="ARBA00022989"/>
    </source>
</evidence>
<evidence type="ECO:0000256" key="16">
    <source>
        <dbReference type="PROSITE-ProRule" id="PRU00740"/>
    </source>
</evidence>
<keyword evidence="10 16" id="KW-0472">Membrane</keyword>
<evidence type="ECO:0000256" key="1">
    <source>
        <dbReference type="ARBA" id="ARBA00004251"/>
    </source>
</evidence>
<dbReference type="CTD" id="968"/>
<dbReference type="GO" id="GO:0031902">
    <property type="term" value="C:late endosome membrane"/>
    <property type="evidence" value="ECO:0007669"/>
    <property type="project" value="TreeGrafter"/>
</dbReference>
<keyword evidence="8" id="KW-0967">Endosome</keyword>
<comment type="function">
    <text evidence="14">Could play a role in phagocytic activities of tissue macrophages, both in intracellular lysosomal metabolism and extracellular cell-cell and cell-pathogen interactions. Binds to tissue- and organ-specific lectins or selectins, allowing homing of macrophage subsets to particular sites. Rapid recirculation of CD68 from endosomes and lysosomes to the plasma membrane may allow macrophages to crawl over selectin-bearing substrates or other cells.</text>
</comment>
<evidence type="ECO:0000256" key="3">
    <source>
        <dbReference type="ARBA" id="ARBA00004530"/>
    </source>
</evidence>
<dbReference type="HOGENOM" id="CLU_071610_0_0_1"/>
<feature type="region of interest" description="Disordered" evidence="17">
    <location>
        <begin position="47"/>
        <end position="119"/>
    </location>
</feature>
<dbReference type="InterPro" id="IPR002000">
    <property type="entry name" value="Lysosome-assoc_membr_glycop"/>
</dbReference>
<evidence type="ECO:0000256" key="2">
    <source>
        <dbReference type="ARBA" id="ARBA00004352"/>
    </source>
</evidence>
<evidence type="ECO:0000256" key="4">
    <source>
        <dbReference type="ARBA" id="ARBA00022475"/>
    </source>
</evidence>
<evidence type="ECO:0000259" key="20">
    <source>
        <dbReference type="Pfam" id="PF01299"/>
    </source>
</evidence>